<organism evidence="2 3">
    <name type="scientific">Chryseosolibacter histidini</name>
    <dbReference type="NCBI Taxonomy" id="2782349"/>
    <lineage>
        <taxon>Bacteria</taxon>
        <taxon>Pseudomonadati</taxon>
        <taxon>Bacteroidota</taxon>
        <taxon>Cytophagia</taxon>
        <taxon>Cytophagales</taxon>
        <taxon>Chryseotaleaceae</taxon>
        <taxon>Chryseosolibacter</taxon>
    </lineage>
</organism>
<dbReference type="Proteomes" id="UP001319200">
    <property type="component" value="Unassembled WGS sequence"/>
</dbReference>
<proteinExistence type="predicted"/>
<accession>A0AAP2DTB6</accession>
<dbReference type="RefSeq" id="WP_254168586.1">
    <property type="nucleotide sequence ID" value="NZ_JAHESF010000036.1"/>
</dbReference>
<sequence length="452" mass="50128">MFLKKLARFILITLVALIATLVIFLAFSLAPVDRTPAQEEEYYRVMKQDLDSLRNVVIPKATEGFSVGYAKVNLTPSSPVPLAGYGNRRGKPFTEVHDSIYVRAMVIGNGAQRVAVVSADLLLIPPAVNEQLKNRLAVVGFSPDQVYLGATHTHNSIGSWGKGAARFIYGPYQDEIVNFITDKIVACVEKASENIVAASLRTGAIPVAQAVSNRLLKGGPEDSLLRVMEVRRNDSSKLLLMSYTAHATCLYSKDLALSRDYPGPLVDTLEAQGYDFAMFMAGAVGSHKCTPPEYGWNCMDWMAGELSQAFLSQRHQLKAVHDSTLFMLRVPLLLSDPQVKITPDWKIRPWLFRAALGEYPVSLTALRIGDIMMLGTPCDFSGEFNFALDPIASKRGLQIMVTSFNGGYIGYVTPGKYYDRKYFETQLMNWYAPGTGEYMEECMEQLVEIVDK</sequence>
<name>A0AAP2DTB6_9BACT</name>
<comment type="caution">
    <text evidence="2">The sequence shown here is derived from an EMBL/GenBank/DDBJ whole genome shotgun (WGS) entry which is preliminary data.</text>
</comment>
<evidence type="ECO:0000313" key="2">
    <source>
        <dbReference type="EMBL" id="MBT1700184.1"/>
    </source>
</evidence>
<keyword evidence="3" id="KW-1185">Reference proteome</keyword>
<dbReference type="AlphaFoldDB" id="A0AAP2DTB6"/>
<dbReference type="Pfam" id="PF04734">
    <property type="entry name" value="Ceramidase_alk"/>
    <property type="match status" value="1"/>
</dbReference>
<evidence type="ECO:0000259" key="1">
    <source>
        <dbReference type="Pfam" id="PF04734"/>
    </source>
</evidence>
<dbReference type="EMBL" id="JAHESF010000036">
    <property type="protein sequence ID" value="MBT1700184.1"/>
    <property type="molecule type" value="Genomic_DNA"/>
</dbReference>
<reference evidence="2 3" key="1">
    <citation type="submission" date="2021-05" db="EMBL/GenBank/DDBJ databases">
        <title>A Polyphasic approach of four new species of the genus Ohtaekwangia: Ohtaekwangia histidinii sp. nov., Ohtaekwangia cretensis sp. nov., Ohtaekwangia indiensis sp. nov., Ohtaekwangia reichenbachii sp. nov. from diverse environment.</title>
        <authorList>
            <person name="Octaviana S."/>
        </authorList>
    </citation>
    <scope>NUCLEOTIDE SEQUENCE [LARGE SCALE GENOMIC DNA]</scope>
    <source>
        <strain evidence="2 3">PWU4</strain>
    </source>
</reference>
<gene>
    <name evidence="2" type="ORF">KK083_25065</name>
</gene>
<feature type="domain" description="Neutral/alkaline non-lysosomal ceramidase N-terminal" evidence="1">
    <location>
        <begin position="65"/>
        <end position="214"/>
    </location>
</feature>
<protein>
    <submittedName>
        <fullName evidence="2">Neutral/alkaline non-lysosomal ceramidase N-terminal domain-containing protein</fullName>
    </submittedName>
</protein>
<dbReference type="InterPro" id="IPR031329">
    <property type="entry name" value="NEUT/ALK_ceramidase_N"/>
</dbReference>
<evidence type="ECO:0000313" key="3">
    <source>
        <dbReference type="Proteomes" id="UP001319200"/>
    </source>
</evidence>